<organism evidence="1 2">
    <name type="scientific">Lactuca sativa</name>
    <name type="common">Garden lettuce</name>
    <dbReference type="NCBI Taxonomy" id="4236"/>
    <lineage>
        <taxon>Eukaryota</taxon>
        <taxon>Viridiplantae</taxon>
        <taxon>Streptophyta</taxon>
        <taxon>Embryophyta</taxon>
        <taxon>Tracheophyta</taxon>
        <taxon>Spermatophyta</taxon>
        <taxon>Magnoliopsida</taxon>
        <taxon>eudicotyledons</taxon>
        <taxon>Gunneridae</taxon>
        <taxon>Pentapetalae</taxon>
        <taxon>asterids</taxon>
        <taxon>campanulids</taxon>
        <taxon>Asterales</taxon>
        <taxon>Asteraceae</taxon>
        <taxon>Cichorioideae</taxon>
        <taxon>Cichorieae</taxon>
        <taxon>Lactucinae</taxon>
        <taxon>Lactuca</taxon>
    </lineage>
</organism>
<accession>A0A9R1XUE8</accession>
<evidence type="ECO:0000313" key="2">
    <source>
        <dbReference type="Proteomes" id="UP000235145"/>
    </source>
</evidence>
<reference evidence="1 2" key="1">
    <citation type="journal article" date="2017" name="Nat. Commun.">
        <title>Genome assembly with in vitro proximity ligation data and whole-genome triplication in lettuce.</title>
        <authorList>
            <person name="Reyes-Chin-Wo S."/>
            <person name="Wang Z."/>
            <person name="Yang X."/>
            <person name="Kozik A."/>
            <person name="Arikit S."/>
            <person name="Song C."/>
            <person name="Xia L."/>
            <person name="Froenicke L."/>
            <person name="Lavelle D.O."/>
            <person name="Truco M.J."/>
            <person name="Xia R."/>
            <person name="Zhu S."/>
            <person name="Xu C."/>
            <person name="Xu H."/>
            <person name="Xu X."/>
            <person name="Cox K."/>
            <person name="Korf I."/>
            <person name="Meyers B.C."/>
            <person name="Michelmore R.W."/>
        </authorList>
    </citation>
    <scope>NUCLEOTIDE SEQUENCE [LARGE SCALE GENOMIC DNA]</scope>
    <source>
        <strain evidence="2">cv. Salinas</strain>
        <tissue evidence="1">Seedlings</tissue>
    </source>
</reference>
<name>A0A9R1XUE8_LACSA</name>
<protein>
    <submittedName>
        <fullName evidence="1">Uncharacterized protein</fullName>
    </submittedName>
</protein>
<dbReference type="AlphaFoldDB" id="A0A9R1XUE8"/>
<proteinExistence type="predicted"/>
<sequence length="131" mass="14994">MEAQELVFCHHPTNDPSRGFDLHFHPTIPRIHQAMDVDIFKKGVRMLMLSNLPKIKQLIVDGNFLRFRHVIYTMLTSYRIFHCCTLSLAKSIRTVMLFIKLLLGCLPSLQSITIKVSAAGDAQLRLNVAKF</sequence>
<dbReference type="EMBL" id="NBSK02000001">
    <property type="protein sequence ID" value="KAJ0226014.1"/>
    <property type="molecule type" value="Genomic_DNA"/>
</dbReference>
<dbReference type="Proteomes" id="UP000235145">
    <property type="component" value="Unassembled WGS sequence"/>
</dbReference>
<keyword evidence="2" id="KW-1185">Reference proteome</keyword>
<comment type="caution">
    <text evidence="1">The sequence shown here is derived from an EMBL/GenBank/DDBJ whole genome shotgun (WGS) entry which is preliminary data.</text>
</comment>
<evidence type="ECO:0000313" key="1">
    <source>
        <dbReference type="EMBL" id="KAJ0226014.1"/>
    </source>
</evidence>
<gene>
    <name evidence="1" type="ORF">LSAT_V11C100032260</name>
</gene>